<reference evidence="2" key="1">
    <citation type="submission" date="2016-01" db="EMBL/GenBank/DDBJ databases">
        <authorList>
            <person name="Peeters C."/>
        </authorList>
    </citation>
    <scope>NUCLEOTIDE SEQUENCE [LARGE SCALE GENOMIC DNA]</scope>
    <source>
        <strain evidence="2">LMG 29317</strain>
    </source>
</reference>
<gene>
    <name evidence="2" type="ORF">AWB74_08036</name>
</gene>
<dbReference type="SUPFAM" id="SSF46689">
    <property type="entry name" value="Homeodomain-like"/>
    <property type="match status" value="1"/>
</dbReference>
<dbReference type="InterPro" id="IPR009057">
    <property type="entry name" value="Homeodomain-like_sf"/>
</dbReference>
<dbReference type="EMBL" id="FCOM02000087">
    <property type="protein sequence ID" value="SAL87253.1"/>
    <property type="molecule type" value="Genomic_DNA"/>
</dbReference>
<dbReference type="Proteomes" id="UP000055019">
    <property type="component" value="Unassembled WGS sequence"/>
</dbReference>
<evidence type="ECO:0000313" key="3">
    <source>
        <dbReference type="Proteomes" id="UP000055019"/>
    </source>
</evidence>
<sequence length="197" mass="21708">MRRSVRCSRPTTRRRRKEEDLQHAASAWFDEEAALDAATVQFRSHGYEATSVSDLAATMGLTAESQYNALATSARSRNARSNDTSSPAFATAWGVSNITRGRAVRSPQWPRGAIAAVFDEIFQLSEKGPPRKGCLIRPKQVATYDGGERLPHLIPRAGNCRWRLDSAFRPHRECTSPSDRLMPDTASHTAAIGPGTR</sequence>
<protein>
    <submittedName>
        <fullName evidence="2">Uncharacterized protein</fullName>
    </submittedName>
</protein>
<dbReference type="AlphaFoldDB" id="A0A158L2S0"/>
<accession>A0A158L2S0</accession>
<dbReference type="Gene3D" id="1.10.10.60">
    <property type="entry name" value="Homeodomain-like"/>
    <property type="match status" value="1"/>
</dbReference>
<evidence type="ECO:0000313" key="2">
    <source>
        <dbReference type="EMBL" id="SAL87253.1"/>
    </source>
</evidence>
<keyword evidence="3" id="KW-1185">Reference proteome</keyword>
<proteinExistence type="predicted"/>
<feature type="region of interest" description="Disordered" evidence="1">
    <location>
        <begin position="174"/>
        <end position="197"/>
    </location>
</feature>
<organism evidence="2 3">
    <name type="scientific">Caballeronia arvi</name>
    <dbReference type="NCBI Taxonomy" id="1777135"/>
    <lineage>
        <taxon>Bacteria</taxon>
        <taxon>Pseudomonadati</taxon>
        <taxon>Pseudomonadota</taxon>
        <taxon>Betaproteobacteria</taxon>
        <taxon>Burkholderiales</taxon>
        <taxon>Burkholderiaceae</taxon>
        <taxon>Caballeronia</taxon>
    </lineage>
</organism>
<evidence type="ECO:0000256" key="1">
    <source>
        <dbReference type="SAM" id="MobiDB-lite"/>
    </source>
</evidence>
<comment type="caution">
    <text evidence="2">The sequence shown here is derived from an EMBL/GenBank/DDBJ whole genome shotgun (WGS) entry which is preliminary data.</text>
</comment>
<name>A0A158L2S0_9BURK</name>